<dbReference type="Proteomes" id="UP001187221">
    <property type="component" value="Unassembled WGS sequence"/>
</dbReference>
<name>A0ABQ6P6U4_9SPHN</name>
<sequence>MNRLPSDIVIPLAPTRDGNLRCPHCKMPGHRRTSEEVSITLRSMLFACSNPHCGHTWRASLSYDYGISPSCVPDPEMAGLELRTPRREDVMAAVRVAMRREAPDPNQFEMFAA</sequence>
<dbReference type="InterPro" id="IPR007684">
    <property type="entry name" value="Znf_Ogr/Delta"/>
</dbReference>
<comment type="caution">
    <text evidence="2">The sequence shown here is derived from an EMBL/GenBank/DDBJ whole genome shotgun (WGS) entry which is preliminary data.</text>
</comment>
<reference evidence="2 3" key="1">
    <citation type="submission" date="2023-06" db="EMBL/GenBank/DDBJ databases">
        <title>Draft genome sequence of Novosphingobium sp. strain IK01.</title>
        <authorList>
            <person name="Hatamoto M."/>
            <person name="Ikarashi T."/>
            <person name="Yamaguchi T."/>
        </authorList>
    </citation>
    <scope>NUCLEOTIDE SEQUENCE [LARGE SCALE GENOMIC DNA]</scope>
    <source>
        <strain evidence="2 3">IK01</strain>
    </source>
</reference>
<feature type="domain" description="Zinc finger Ogr/Delta-type" evidence="1">
    <location>
        <begin position="21"/>
        <end position="63"/>
    </location>
</feature>
<organism evidence="2 3">
    <name type="scientific">Novosphingobium pituita</name>
    <dbReference type="NCBI Taxonomy" id="3056842"/>
    <lineage>
        <taxon>Bacteria</taxon>
        <taxon>Pseudomonadati</taxon>
        <taxon>Pseudomonadota</taxon>
        <taxon>Alphaproteobacteria</taxon>
        <taxon>Sphingomonadales</taxon>
        <taxon>Sphingomonadaceae</taxon>
        <taxon>Novosphingobium</taxon>
    </lineage>
</organism>
<accession>A0ABQ6P6U4</accession>
<gene>
    <name evidence="2" type="ORF">NUTIK01_06230</name>
</gene>
<dbReference type="Pfam" id="PF04606">
    <property type="entry name" value="Ogr_Delta"/>
    <property type="match status" value="1"/>
</dbReference>
<dbReference type="RefSeq" id="WP_317973677.1">
    <property type="nucleotide sequence ID" value="NZ_BTFW01000001.1"/>
</dbReference>
<evidence type="ECO:0000313" key="2">
    <source>
        <dbReference type="EMBL" id="GMM59846.1"/>
    </source>
</evidence>
<keyword evidence="3" id="KW-1185">Reference proteome</keyword>
<proteinExistence type="predicted"/>
<dbReference type="EMBL" id="BTFW01000001">
    <property type="protein sequence ID" value="GMM59846.1"/>
    <property type="molecule type" value="Genomic_DNA"/>
</dbReference>
<evidence type="ECO:0000313" key="3">
    <source>
        <dbReference type="Proteomes" id="UP001187221"/>
    </source>
</evidence>
<evidence type="ECO:0000259" key="1">
    <source>
        <dbReference type="Pfam" id="PF04606"/>
    </source>
</evidence>
<protein>
    <recommendedName>
        <fullName evidence="1">Zinc finger Ogr/Delta-type domain-containing protein</fullName>
    </recommendedName>
</protein>